<keyword evidence="3" id="KW-1185">Reference proteome</keyword>
<protein>
    <submittedName>
        <fullName evidence="2">Uncharacterized protein</fullName>
    </submittedName>
</protein>
<gene>
    <name evidence="2" type="ORF">SAMN05421870_104381</name>
</gene>
<proteinExistence type="predicted"/>
<name>A0A1H9S9I9_9ACTN</name>
<evidence type="ECO:0000313" key="2">
    <source>
        <dbReference type="EMBL" id="SER81677.1"/>
    </source>
</evidence>
<organism evidence="2 3">
    <name type="scientific">Streptomyces qinglanensis</name>
    <dbReference type="NCBI Taxonomy" id="943816"/>
    <lineage>
        <taxon>Bacteria</taxon>
        <taxon>Bacillati</taxon>
        <taxon>Actinomycetota</taxon>
        <taxon>Actinomycetes</taxon>
        <taxon>Kitasatosporales</taxon>
        <taxon>Streptomycetaceae</taxon>
        <taxon>Streptomyces</taxon>
    </lineage>
</organism>
<dbReference type="AlphaFoldDB" id="A0A1H9S9I9"/>
<evidence type="ECO:0000313" key="3">
    <source>
        <dbReference type="Proteomes" id="UP000182841"/>
    </source>
</evidence>
<dbReference type="EMBL" id="FOGO01000004">
    <property type="protein sequence ID" value="SER81677.1"/>
    <property type="molecule type" value="Genomic_DNA"/>
</dbReference>
<sequence>MGAVLSVLVMALGGCSTAPGSGDPEPGAVPSPTADGTVALPLDAYFPTRKAENTMSAAADSFARSCLRRYGFAAEHPVIPEDSGIAIQLREMKDALFVPEEQARRHGFHRPSGKSPQHVKGNTRPDAESVEKNRRELQAMLPVLNGWHRAQEAREAGRNVRPQKTYHGRRIPEYGCFGEADTRLSAGLDQPVPGNSPGGAQDAFNFVQRLRAHAAGAVAEEPRVVAVTKRWAKCYRKATGLSRANPYTAARDPRWQRSSEPSAKEIHAAVAHTRCQLRVNFLGVVDALTVRHEKRAEARHRSRLRAVRDFHRARTRKAEQVTHGRSG</sequence>
<dbReference type="Proteomes" id="UP000182841">
    <property type="component" value="Unassembled WGS sequence"/>
</dbReference>
<evidence type="ECO:0000256" key="1">
    <source>
        <dbReference type="SAM" id="MobiDB-lite"/>
    </source>
</evidence>
<feature type="region of interest" description="Disordered" evidence="1">
    <location>
        <begin position="103"/>
        <end position="129"/>
    </location>
</feature>
<reference evidence="3" key="1">
    <citation type="submission" date="2016-10" db="EMBL/GenBank/DDBJ databases">
        <authorList>
            <person name="Varghese N."/>
            <person name="Submissions S."/>
        </authorList>
    </citation>
    <scope>NUCLEOTIDE SEQUENCE [LARGE SCALE GENOMIC DNA]</scope>
    <source>
        <strain evidence="3">CGMCC 4.6825</strain>
    </source>
</reference>
<accession>A0A1H9S9I9</accession>